<evidence type="ECO:0000259" key="9">
    <source>
        <dbReference type="PROSITE" id="PS50885"/>
    </source>
</evidence>
<dbReference type="EMBL" id="CP001124">
    <property type="protein sequence ID" value="ACH39947.1"/>
    <property type="molecule type" value="Genomic_DNA"/>
</dbReference>
<dbReference type="HOGENOM" id="CLU_000445_107_16_7"/>
<evidence type="ECO:0000259" key="8">
    <source>
        <dbReference type="PROSITE" id="PS50111"/>
    </source>
</evidence>
<feature type="domain" description="HAMP" evidence="9">
    <location>
        <begin position="439"/>
        <end position="489"/>
    </location>
</feature>
<evidence type="ECO:0000313" key="11">
    <source>
        <dbReference type="Proteomes" id="UP000008825"/>
    </source>
</evidence>
<dbReference type="PROSITE" id="PS50111">
    <property type="entry name" value="CHEMOTAXIS_TRANSDUC_2"/>
    <property type="match status" value="1"/>
</dbReference>
<feature type="transmembrane region" description="Helical" evidence="7">
    <location>
        <begin position="13"/>
        <end position="32"/>
    </location>
</feature>
<keyword evidence="7" id="KW-1133">Transmembrane helix</keyword>
<dbReference type="Gene3D" id="1.10.287.950">
    <property type="entry name" value="Methyl-accepting chemotaxis protein"/>
    <property type="match status" value="1"/>
</dbReference>
<reference evidence="10 11" key="2">
    <citation type="journal article" date="2010" name="BMC Genomics">
        <title>The genome of Geobacter bemidjiensis, exemplar for the subsurface clade of Geobacter species that predominate in Fe(III)-reducing subsurface environments.</title>
        <authorList>
            <person name="Aklujkar M."/>
            <person name="Young N.D."/>
            <person name="Holmes D."/>
            <person name="Chavan M."/>
            <person name="Risso C."/>
            <person name="Kiss H.E."/>
            <person name="Han C.S."/>
            <person name="Land M.L."/>
            <person name="Lovley D.R."/>
        </authorList>
    </citation>
    <scope>NUCLEOTIDE SEQUENCE [LARGE SCALE GENOMIC DNA]</scope>
    <source>
        <strain evidence="11">ATCC BAA-1014 / DSM 16622 / JCM 12645 / Bem</strain>
    </source>
</reference>
<keyword evidence="2" id="KW-0145">Chemotaxis</keyword>
<keyword evidence="4" id="KW-0807">Transducer</keyword>
<comment type="similarity">
    <text evidence="3">Belongs to the methyl-accepting chemotaxis (MCP) protein family.</text>
</comment>
<dbReference type="InterPro" id="IPR004090">
    <property type="entry name" value="Chemotax_Me-accpt_rcpt"/>
</dbReference>
<dbReference type="FunFam" id="1.10.287.950:FF:000001">
    <property type="entry name" value="Methyl-accepting chemotaxis sensory transducer"/>
    <property type="match status" value="1"/>
</dbReference>
<dbReference type="InterPro" id="IPR003660">
    <property type="entry name" value="HAMP_dom"/>
</dbReference>
<dbReference type="GO" id="GO:0006935">
    <property type="term" value="P:chemotaxis"/>
    <property type="evidence" value="ECO:0007669"/>
    <property type="project" value="UniProtKB-KW"/>
</dbReference>
<dbReference type="Gene3D" id="1.20.120.1530">
    <property type="match status" value="1"/>
</dbReference>
<dbReference type="InterPro" id="IPR004089">
    <property type="entry name" value="MCPsignal_dom"/>
</dbReference>
<dbReference type="SMART" id="SM00304">
    <property type="entry name" value="HAMP"/>
    <property type="match status" value="4"/>
</dbReference>
<dbReference type="InterPro" id="IPR047347">
    <property type="entry name" value="YvaQ-like_sensor"/>
</dbReference>
<dbReference type="SMART" id="SM00283">
    <property type="entry name" value="MA"/>
    <property type="match status" value="1"/>
</dbReference>
<feature type="compositionally biased region" description="Basic and acidic residues" evidence="6">
    <location>
        <begin position="762"/>
        <end position="780"/>
    </location>
</feature>
<dbReference type="PANTHER" id="PTHR43531:SF11">
    <property type="entry name" value="METHYL-ACCEPTING CHEMOTAXIS PROTEIN 3"/>
    <property type="match status" value="1"/>
</dbReference>
<gene>
    <name evidence="10" type="primary">mcp34H-13</name>
    <name evidence="10" type="ordered locus">Gbem_2944</name>
</gene>
<evidence type="ECO:0000256" key="4">
    <source>
        <dbReference type="PROSITE-ProRule" id="PRU00284"/>
    </source>
</evidence>
<keyword evidence="11" id="KW-1185">Reference proteome</keyword>
<evidence type="ECO:0000256" key="7">
    <source>
        <dbReference type="SAM" id="Phobius"/>
    </source>
</evidence>
<dbReference type="KEGG" id="gbm:Gbem_2944"/>
<dbReference type="Pfam" id="PF18947">
    <property type="entry name" value="HAMP_2"/>
    <property type="match status" value="2"/>
</dbReference>
<keyword evidence="7" id="KW-0812">Transmembrane</keyword>
<dbReference type="InterPro" id="IPR051310">
    <property type="entry name" value="MCP_chemotaxis"/>
</dbReference>
<dbReference type="AlphaFoldDB" id="B5EIZ2"/>
<dbReference type="GO" id="GO:0007165">
    <property type="term" value="P:signal transduction"/>
    <property type="evidence" value="ECO:0007669"/>
    <property type="project" value="UniProtKB-KW"/>
</dbReference>
<reference evidence="10 11" key="1">
    <citation type="submission" date="2008-07" db="EMBL/GenBank/DDBJ databases">
        <title>Complete sequence of Geobacter bemidjiensis BEM.</title>
        <authorList>
            <consortium name="US DOE Joint Genome Institute"/>
            <person name="Lucas S."/>
            <person name="Copeland A."/>
            <person name="Lapidus A."/>
            <person name="Glavina del Rio T."/>
            <person name="Dalin E."/>
            <person name="Tice H."/>
            <person name="Bruce D."/>
            <person name="Goodwin L."/>
            <person name="Pitluck S."/>
            <person name="Kiss H."/>
            <person name="Brettin T."/>
            <person name="Detter J.C."/>
            <person name="Han C."/>
            <person name="Kuske C.R."/>
            <person name="Schmutz J."/>
            <person name="Larimer F."/>
            <person name="Land M."/>
            <person name="Hauser L."/>
            <person name="Kyrpides N."/>
            <person name="Lykidis A."/>
            <person name="Lovley D."/>
            <person name="Richardson P."/>
        </authorList>
    </citation>
    <scope>NUCLEOTIDE SEQUENCE [LARGE SCALE GENOMIC DNA]</scope>
    <source>
        <strain evidence="11">ATCC BAA-1014 / DSM 16622 / JCM 12645 / Bem</strain>
    </source>
</reference>
<organism evidence="10 11">
    <name type="scientific">Citrifermentans bemidjiense (strain ATCC BAA-1014 / DSM 16622 / JCM 12645 / Bem)</name>
    <name type="common">Geobacter bemidjiensis</name>
    <dbReference type="NCBI Taxonomy" id="404380"/>
    <lineage>
        <taxon>Bacteria</taxon>
        <taxon>Pseudomonadati</taxon>
        <taxon>Thermodesulfobacteriota</taxon>
        <taxon>Desulfuromonadia</taxon>
        <taxon>Geobacterales</taxon>
        <taxon>Geobacteraceae</taxon>
        <taxon>Citrifermentans</taxon>
    </lineage>
</organism>
<dbReference type="CDD" id="cd19411">
    <property type="entry name" value="MCP2201-like_sensor"/>
    <property type="match status" value="1"/>
</dbReference>
<evidence type="ECO:0000256" key="1">
    <source>
        <dbReference type="ARBA" id="ARBA00004370"/>
    </source>
</evidence>
<dbReference type="GO" id="GO:0005886">
    <property type="term" value="C:plasma membrane"/>
    <property type="evidence" value="ECO:0007669"/>
    <property type="project" value="TreeGrafter"/>
</dbReference>
<feature type="domain" description="Methyl-accepting transducer" evidence="8">
    <location>
        <begin position="494"/>
        <end position="709"/>
    </location>
</feature>
<evidence type="ECO:0000256" key="6">
    <source>
        <dbReference type="SAM" id="MobiDB-lite"/>
    </source>
</evidence>
<dbReference type="PRINTS" id="PR00260">
    <property type="entry name" value="CHEMTRNSDUCR"/>
</dbReference>
<dbReference type="Proteomes" id="UP000008825">
    <property type="component" value="Chromosome"/>
</dbReference>
<dbReference type="PROSITE" id="PS50885">
    <property type="entry name" value="HAMP"/>
    <property type="match status" value="1"/>
</dbReference>
<evidence type="ECO:0000313" key="10">
    <source>
        <dbReference type="EMBL" id="ACH39947.1"/>
    </source>
</evidence>
<dbReference type="STRING" id="404380.Gbem_2944"/>
<feature type="region of interest" description="Disordered" evidence="6">
    <location>
        <begin position="726"/>
        <end position="780"/>
    </location>
</feature>
<comment type="subcellular location">
    <subcellularLocation>
        <location evidence="1">Membrane</location>
    </subcellularLocation>
</comment>
<dbReference type="Gene3D" id="6.10.340.10">
    <property type="match status" value="1"/>
</dbReference>
<dbReference type="PANTHER" id="PTHR43531">
    <property type="entry name" value="PROTEIN ICFG"/>
    <property type="match status" value="1"/>
</dbReference>
<proteinExistence type="inferred from homology"/>
<dbReference type="InterPro" id="IPR024478">
    <property type="entry name" value="HlyB_4HB_MCP"/>
</dbReference>
<dbReference type="RefSeq" id="WP_012531372.1">
    <property type="nucleotide sequence ID" value="NC_011146.1"/>
</dbReference>
<dbReference type="GO" id="GO:0004888">
    <property type="term" value="F:transmembrane signaling receptor activity"/>
    <property type="evidence" value="ECO:0007669"/>
    <property type="project" value="InterPro"/>
</dbReference>
<keyword evidence="5" id="KW-0175">Coiled coil</keyword>
<evidence type="ECO:0000256" key="3">
    <source>
        <dbReference type="ARBA" id="ARBA00029447"/>
    </source>
</evidence>
<feature type="transmembrane region" description="Helical" evidence="7">
    <location>
        <begin position="192"/>
        <end position="211"/>
    </location>
</feature>
<dbReference type="Pfam" id="PF00015">
    <property type="entry name" value="MCPsignal"/>
    <property type="match status" value="1"/>
</dbReference>
<protein>
    <submittedName>
        <fullName evidence="10">Methyl-accepting chemotaxis sensory transducer, class 34H</fullName>
    </submittedName>
</protein>
<feature type="coiled-coil region" evidence="5">
    <location>
        <begin position="680"/>
        <end position="707"/>
    </location>
</feature>
<evidence type="ECO:0000256" key="2">
    <source>
        <dbReference type="ARBA" id="ARBA00022500"/>
    </source>
</evidence>
<accession>B5EIZ2</accession>
<keyword evidence="7" id="KW-0472">Membrane</keyword>
<dbReference type="SUPFAM" id="SSF58104">
    <property type="entry name" value="Methyl-accepting chemotaxis protein (MCP) signaling domain"/>
    <property type="match status" value="1"/>
</dbReference>
<name>B5EIZ2_CITBB</name>
<dbReference type="OrthoDB" id="5390881at2"/>
<dbReference type="Pfam" id="PF12729">
    <property type="entry name" value="4HB_MCP_1"/>
    <property type="match status" value="1"/>
</dbReference>
<evidence type="ECO:0000256" key="5">
    <source>
        <dbReference type="SAM" id="Coils"/>
    </source>
</evidence>
<dbReference type="eggNOG" id="COG0840">
    <property type="taxonomic scope" value="Bacteria"/>
</dbReference>
<sequence>MKWFYDLKLGTKLISGFISVAAIAAIIGYFGIREMHAVEESGTALYEKITVPITELQDISTSFQRIRVNLRDMILATTPEEAQDKVKRITELRTELDKSTGQFEKTVLTDEGRKLFAEFKQAKDAYAPVIDNMIRLAKAGKHDEALAHMRGDGAVASRNEQNAIEKLVDAKLKQAKLSSASNTALAASATKIMLTLIAIGVLLAVGLGLFITRIVQAQLGADPKEVGDVANRVAAGDMTVTIDLAGKRNDSVMAAMQMMVDSIKALVSDASMLADAAIDGKLASRADASKHKGDFQKVITGVNDTLDAVIGPLNMAAEYVDRISKGDIPPRITDNYNGDFNEIKLNLNNCIDIMSNLIVEINKVTLAAAEGRLDERADAEHFVGEWKEVVTGVNNIVTNIVNPLMMMADYVDRIAKGDMPPAITAESKGQYNLIKNNLNVLIEAINKITDAAKEVSNGNLMVTLKERSGEDELIQALSAMVGKITEVVTEVKMAADNVASGSVQLSASAQSMSEGASQQAAAAEEASSSMEEMSANIRQNADNAMQTEKIAVKSADDAHEGGKAVAETVQAMKDIAGKISIIEEIARQTNMLALNAAIEAARAGEHGKGFAVVASEVRKLAERSQIAAGEISELSVSSVEVAEKAGEMLSSILPDIQKTAELVQEINASSKEQDTGAQQINKAIQQLDQVIQQNASASEEMASTAEELSSQSTQLQSTISFFRVDGSQAQHATAPKPLTKSAAKSEAKVVKQSPKVQTKKAVGHDIDLRDTSSDSDFERF</sequence>